<protein>
    <recommendedName>
        <fullName evidence="5">Acetyltransferase</fullName>
    </recommendedName>
</protein>
<gene>
    <name evidence="4" type="ORF">METZ01_LOCUS26701</name>
</gene>
<dbReference type="GO" id="GO:0008374">
    <property type="term" value="F:O-acyltransferase activity"/>
    <property type="evidence" value="ECO:0007669"/>
    <property type="project" value="TreeGrafter"/>
</dbReference>
<dbReference type="AlphaFoldDB" id="A0A381Q729"/>
<evidence type="ECO:0008006" key="5">
    <source>
        <dbReference type="Google" id="ProtNLM"/>
    </source>
</evidence>
<dbReference type="PANTHER" id="PTHR23416:SF23">
    <property type="entry name" value="ACETYLTRANSFERASE C18B11.09C-RELATED"/>
    <property type="match status" value="1"/>
</dbReference>
<dbReference type="GO" id="GO:0005829">
    <property type="term" value="C:cytosol"/>
    <property type="evidence" value="ECO:0007669"/>
    <property type="project" value="TreeGrafter"/>
</dbReference>
<comment type="similarity">
    <text evidence="1">Belongs to the transferase hexapeptide repeat family.</text>
</comment>
<dbReference type="InterPro" id="IPR011004">
    <property type="entry name" value="Trimer_LpxA-like_sf"/>
</dbReference>
<keyword evidence="2" id="KW-0808">Transferase</keyword>
<name>A0A381Q729_9ZZZZ</name>
<feature type="region of interest" description="Disordered" evidence="3">
    <location>
        <begin position="248"/>
        <end position="270"/>
    </location>
</feature>
<dbReference type="PANTHER" id="PTHR23416">
    <property type="entry name" value="SIALIC ACID SYNTHASE-RELATED"/>
    <property type="match status" value="1"/>
</dbReference>
<reference evidence="4" key="1">
    <citation type="submission" date="2018-05" db="EMBL/GenBank/DDBJ databases">
        <authorList>
            <person name="Lanie J.A."/>
            <person name="Ng W.-L."/>
            <person name="Kazmierczak K.M."/>
            <person name="Andrzejewski T.M."/>
            <person name="Davidsen T.M."/>
            <person name="Wayne K.J."/>
            <person name="Tettelin H."/>
            <person name="Glass J.I."/>
            <person name="Rusch D."/>
            <person name="Podicherti R."/>
            <person name="Tsui H.-C.T."/>
            <person name="Winkler M.E."/>
        </authorList>
    </citation>
    <scope>NUCLEOTIDE SEQUENCE</scope>
</reference>
<organism evidence="4">
    <name type="scientific">marine metagenome</name>
    <dbReference type="NCBI Taxonomy" id="408172"/>
    <lineage>
        <taxon>unclassified sequences</taxon>
        <taxon>metagenomes</taxon>
        <taxon>ecological metagenomes</taxon>
    </lineage>
</organism>
<dbReference type="EMBL" id="UINC01001193">
    <property type="protein sequence ID" value="SUZ73847.1"/>
    <property type="molecule type" value="Genomic_DNA"/>
</dbReference>
<feature type="compositionally biased region" description="Basic and acidic residues" evidence="3">
    <location>
        <begin position="254"/>
        <end position="263"/>
    </location>
</feature>
<dbReference type="CDD" id="cd04647">
    <property type="entry name" value="LbH_MAT_like"/>
    <property type="match status" value="1"/>
</dbReference>
<evidence type="ECO:0000256" key="2">
    <source>
        <dbReference type="ARBA" id="ARBA00022679"/>
    </source>
</evidence>
<dbReference type="InterPro" id="IPR051159">
    <property type="entry name" value="Hexapeptide_acetyltransf"/>
</dbReference>
<dbReference type="Gene3D" id="2.160.10.10">
    <property type="entry name" value="Hexapeptide repeat proteins"/>
    <property type="match status" value="1"/>
</dbReference>
<dbReference type="SUPFAM" id="SSF51161">
    <property type="entry name" value="Trimeric LpxA-like enzymes"/>
    <property type="match status" value="1"/>
</dbReference>
<evidence type="ECO:0000256" key="1">
    <source>
        <dbReference type="ARBA" id="ARBA00007274"/>
    </source>
</evidence>
<evidence type="ECO:0000313" key="4">
    <source>
        <dbReference type="EMBL" id="SUZ73847.1"/>
    </source>
</evidence>
<accession>A0A381Q729</accession>
<evidence type="ECO:0000256" key="3">
    <source>
        <dbReference type="SAM" id="MobiDB-lite"/>
    </source>
</evidence>
<proteinExistence type="inferred from homology"/>
<sequence length="270" mass="30353">MTFLPNRVVAISEDAERLYDRWLGAIDERLDEPDCDRYELCRTVLTEIYFPQLSDVDPETLPVSRQVALAQMDARNVTLEPEYYAEIDLERYEHVKPLIWLWEMFDRSPLAENVHLGVKFRRLLAKRIFGQCGRNFKAFHHVKISFGYNLEVGDNVVVHRHVLLDDRGGIRLGDGVSVSDFANVYSHSHGVVEGRDIATPVTAIGAGVRITYHATVMSGVHLAEGTMLGAFGVATKDTEPHAIYAGIPAKKIKDKPDESRRPSTPDPLAD</sequence>